<name>A0AAW0NEV2_9GOBI</name>
<dbReference type="EMBL" id="JBBPFD010000017">
    <property type="protein sequence ID" value="KAK7891503.1"/>
    <property type="molecule type" value="Genomic_DNA"/>
</dbReference>
<feature type="signal peptide" evidence="1">
    <location>
        <begin position="1"/>
        <end position="19"/>
    </location>
</feature>
<protein>
    <submittedName>
        <fullName evidence="2">Uncharacterized protein</fullName>
    </submittedName>
</protein>
<keyword evidence="3" id="KW-1185">Reference proteome</keyword>
<feature type="chain" id="PRO_5043486022" evidence="1">
    <location>
        <begin position="20"/>
        <end position="263"/>
    </location>
</feature>
<evidence type="ECO:0000313" key="3">
    <source>
        <dbReference type="Proteomes" id="UP001460270"/>
    </source>
</evidence>
<proteinExistence type="predicted"/>
<sequence length="263" mass="28270">MAAPGAVGVVTALFMYVLTCNMCNRDPGLLIKKVSYDNTKPPSTYKLTRAQKHVGFGKYALAATFIYPQLFSRASMHTKTTLKPQQSLSFIIAICLLLSGDIHQCPGPLNSSTNHPIATPEDNRSMIDNLQVHTLCTFYTATQKTYLDCSSIPPASAAATTTAGNGGAAWDESCALIPVSREPTGFQCASPRLLWMARGNKKSFACPITPAEVGATLRQLPRQSFTGFTVAQTPRASGCDVIRTRLTQGQITYYVRIGAPGGV</sequence>
<reference evidence="3" key="1">
    <citation type="submission" date="2024-04" db="EMBL/GenBank/DDBJ databases">
        <title>Salinicola lusitanus LLJ914,a marine bacterium isolated from the Okinawa Trough.</title>
        <authorList>
            <person name="Li J."/>
        </authorList>
    </citation>
    <scope>NUCLEOTIDE SEQUENCE [LARGE SCALE GENOMIC DNA]</scope>
</reference>
<comment type="caution">
    <text evidence="2">The sequence shown here is derived from an EMBL/GenBank/DDBJ whole genome shotgun (WGS) entry which is preliminary data.</text>
</comment>
<dbReference type="AlphaFoldDB" id="A0AAW0NEV2"/>
<evidence type="ECO:0000256" key="1">
    <source>
        <dbReference type="SAM" id="SignalP"/>
    </source>
</evidence>
<gene>
    <name evidence="2" type="ORF">WMY93_023466</name>
</gene>
<dbReference type="Proteomes" id="UP001460270">
    <property type="component" value="Unassembled WGS sequence"/>
</dbReference>
<keyword evidence="1" id="KW-0732">Signal</keyword>
<evidence type="ECO:0000313" key="2">
    <source>
        <dbReference type="EMBL" id="KAK7891503.1"/>
    </source>
</evidence>
<accession>A0AAW0NEV2</accession>
<organism evidence="2 3">
    <name type="scientific">Mugilogobius chulae</name>
    <name type="common">yellowstripe goby</name>
    <dbReference type="NCBI Taxonomy" id="88201"/>
    <lineage>
        <taxon>Eukaryota</taxon>
        <taxon>Metazoa</taxon>
        <taxon>Chordata</taxon>
        <taxon>Craniata</taxon>
        <taxon>Vertebrata</taxon>
        <taxon>Euteleostomi</taxon>
        <taxon>Actinopterygii</taxon>
        <taxon>Neopterygii</taxon>
        <taxon>Teleostei</taxon>
        <taxon>Neoteleostei</taxon>
        <taxon>Acanthomorphata</taxon>
        <taxon>Gobiaria</taxon>
        <taxon>Gobiiformes</taxon>
        <taxon>Gobioidei</taxon>
        <taxon>Gobiidae</taxon>
        <taxon>Gobionellinae</taxon>
        <taxon>Mugilogobius</taxon>
    </lineage>
</organism>